<name>A0A8S1J1D8_9CHLO</name>
<evidence type="ECO:0000256" key="4">
    <source>
        <dbReference type="ARBA" id="ARBA00022989"/>
    </source>
</evidence>
<dbReference type="AlphaFoldDB" id="A0A8S1J1D8"/>
<keyword evidence="5 7" id="KW-0472">Membrane</keyword>
<dbReference type="InterPro" id="IPR008521">
    <property type="entry name" value="Mg_trans_NIPA"/>
</dbReference>
<evidence type="ECO:0000256" key="2">
    <source>
        <dbReference type="ARBA" id="ARBA00007001"/>
    </source>
</evidence>
<dbReference type="GO" id="GO:0005886">
    <property type="term" value="C:plasma membrane"/>
    <property type="evidence" value="ECO:0007669"/>
    <property type="project" value="UniProtKB-SubCell"/>
</dbReference>
<dbReference type="Pfam" id="PF05653">
    <property type="entry name" value="Mg_trans_NIPA"/>
    <property type="match status" value="1"/>
</dbReference>
<comment type="caution">
    <text evidence="8">The sequence shown here is derived from an EMBL/GenBank/DDBJ whole genome shotgun (WGS) entry which is preliminary data.</text>
</comment>
<dbReference type="Proteomes" id="UP000708148">
    <property type="component" value="Unassembled WGS sequence"/>
</dbReference>
<keyword evidence="7" id="KW-0967">Endosome</keyword>
<comment type="subunit">
    <text evidence="7">Homodimer.</text>
</comment>
<feature type="transmembrane region" description="Helical" evidence="7">
    <location>
        <begin position="51"/>
        <end position="71"/>
    </location>
</feature>
<feature type="transmembrane region" description="Helical" evidence="7">
    <location>
        <begin position="286"/>
        <end position="303"/>
    </location>
</feature>
<evidence type="ECO:0000256" key="5">
    <source>
        <dbReference type="ARBA" id="ARBA00023136"/>
    </source>
</evidence>
<dbReference type="GO" id="GO:0005769">
    <property type="term" value="C:early endosome"/>
    <property type="evidence" value="ECO:0007669"/>
    <property type="project" value="UniProtKB-SubCell"/>
</dbReference>
<dbReference type="SUPFAM" id="SSF103481">
    <property type="entry name" value="Multidrug resistance efflux transporter EmrE"/>
    <property type="match status" value="1"/>
</dbReference>
<accession>A0A8S1J1D8</accession>
<dbReference type="GO" id="GO:0015095">
    <property type="term" value="F:magnesium ion transmembrane transporter activity"/>
    <property type="evidence" value="ECO:0007669"/>
    <property type="project" value="UniProtKB-UniRule"/>
</dbReference>
<organism evidence="8 9">
    <name type="scientific">Ostreobium quekettii</name>
    <dbReference type="NCBI Taxonomy" id="121088"/>
    <lineage>
        <taxon>Eukaryota</taxon>
        <taxon>Viridiplantae</taxon>
        <taxon>Chlorophyta</taxon>
        <taxon>core chlorophytes</taxon>
        <taxon>Ulvophyceae</taxon>
        <taxon>TCBD clade</taxon>
        <taxon>Bryopsidales</taxon>
        <taxon>Ostreobineae</taxon>
        <taxon>Ostreobiaceae</taxon>
        <taxon>Ostreobium</taxon>
    </lineage>
</organism>
<dbReference type="EMBL" id="CAJHUC010001115">
    <property type="protein sequence ID" value="CAD7699807.1"/>
    <property type="molecule type" value="Genomic_DNA"/>
</dbReference>
<evidence type="ECO:0000256" key="6">
    <source>
        <dbReference type="ARBA" id="ARBA00025284"/>
    </source>
</evidence>
<dbReference type="PANTHER" id="PTHR12570">
    <property type="match status" value="1"/>
</dbReference>
<dbReference type="OrthoDB" id="165382at2759"/>
<evidence type="ECO:0000256" key="7">
    <source>
        <dbReference type="RuleBase" id="RU363078"/>
    </source>
</evidence>
<comment type="function">
    <text evidence="6 7">Acts as a Mg(2+) transporter. Can also transport other divalent cations such as Fe(2+), Sr(2+), Ba(2+), Mn(2+) and Co(2+) but to a much less extent than Mg(2+).</text>
</comment>
<keyword evidence="7" id="KW-0460">Magnesium</keyword>
<evidence type="ECO:0000313" key="9">
    <source>
        <dbReference type="Proteomes" id="UP000708148"/>
    </source>
</evidence>
<keyword evidence="7" id="KW-0406">Ion transport</keyword>
<reference evidence="8" key="1">
    <citation type="submission" date="2020-12" db="EMBL/GenBank/DDBJ databases">
        <authorList>
            <person name="Iha C."/>
        </authorList>
    </citation>
    <scope>NUCLEOTIDE SEQUENCE</scope>
</reference>
<feature type="transmembrane region" description="Helical" evidence="7">
    <location>
        <begin position="222"/>
        <end position="239"/>
    </location>
</feature>
<feature type="transmembrane region" description="Helical" evidence="7">
    <location>
        <begin position="182"/>
        <end position="202"/>
    </location>
</feature>
<dbReference type="InterPro" id="IPR037185">
    <property type="entry name" value="EmrE-like"/>
</dbReference>
<feature type="transmembrane region" description="Helical" evidence="7">
    <location>
        <begin position="103"/>
        <end position="123"/>
    </location>
</feature>
<gene>
    <name evidence="8" type="ORF">OSTQU699_LOCUS5166</name>
</gene>
<feature type="transmembrane region" description="Helical" evidence="7">
    <location>
        <begin position="143"/>
        <end position="161"/>
    </location>
</feature>
<keyword evidence="4 7" id="KW-1133">Transmembrane helix</keyword>
<evidence type="ECO:0000256" key="1">
    <source>
        <dbReference type="ARBA" id="ARBA00004141"/>
    </source>
</evidence>
<sequence>MANWHTGAAINLVGSVLINLGTNVMKLGHNRKAALKARTGKTVAIRKFSEWRLGVAIFAIGNLANFVSLGYAAQSLLAGLGAVQFLTNVAFASLVLNEKVTPTILVATGCIVLGCVLLVSFGSHESKQFSVQELMELYTRPVYVSYLIFMAATVFLMYAIYRFGKSTLSPGATSPSPHWNRTLPVSYALFSGLLGTQSVLFSKTLSTLLRTTLGGNNQLTSWFTWLVALVFICTATFWVSRLNKALKMFPALVIVPTMQISWTMFSIISGLLYFEEYRMFTYTKGFMFGVALVIVFIGVFFLTKTAIPEERTTADGKAALIDGFDGERKAWIETKDRVGSARSMSSEGHTPLKEV</sequence>
<protein>
    <recommendedName>
        <fullName evidence="7">Probable magnesium transporter</fullName>
    </recommendedName>
</protein>
<evidence type="ECO:0000256" key="3">
    <source>
        <dbReference type="ARBA" id="ARBA00022692"/>
    </source>
</evidence>
<comment type="similarity">
    <text evidence="2 7">Belongs to the NIPA (TC 2.A.7) family.</text>
</comment>
<proteinExistence type="inferred from homology"/>
<comment type="caution">
    <text evidence="7">Lacks conserved residue(s) required for the propagation of feature annotation.</text>
</comment>
<comment type="subcellular location">
    <subcellularLocation>
        <location evidence="7">Cell membrane</location>
        <topology evidence="7">Multi-pass membrane protein</topology>
    </subcellularLocation>
    <subcellularLocation>
        <location evidence="7">Early endosome</location>
    </subcellularLocation>
    <subcellularLocation>
        <location evidence="1">Membrane</location>
        <topology evidence="1">Multi-pass membrane protein</topology>
    </subcellularLocation>
</comment>
<keyword evidence="7" id="KW-0813">Transport</keyword>
<keyword evidence="7" id="KW-1003">Cell membrane</keyword>
<keyword evidence="3 7" id="KW-0812">Transmembrane</keyword>
<keyword evidence="9" id="KW-1185">Reference proteome</keyword>
<evidence type="ECO:0000313" key="8">
    <source>
        <dbReference type="EMBL" id="CAD7699807.1"/>
    </source>
</evidence>
<feature type="transmembrane region" description="Helical" evidence="7">
    <location>
        <begin position="251"/>
        <end position="274"/>
    </location>
</feature>
<dbReference type="PANTHER" id="PTHR12570:SF9">
    <property type="entry name" value="MAGNESIUM TRANSPORTER NIPA8-RELATED"/>
    <property type="match status" value="1"/>
</dbReference>